<protein>
    <submittedName>
        <fullName evidence="1">Uncharacterized protein</fullName>
    </submittedName>
</protein>
<dbReference type="EMBL" id="LBXL01000062">
    <property type="protein sequence ID" value="KKR27914.1"/>
    <property type="molecule type" value="Genomic_DNA"/>
</dbReference>
<comment type="caution">
    <text evidence="1">The sequence shown here is derived from an EMBL/GenBank/DDBJ whole genome shotgun (WGS) entry which is preliminary data.</text>
</comment>
<name>A0A0G0PID0_9BACT</name>
<dbReference type="Proteomes" id="UP000034793">
    <property type="component" value="Unassembled WGS sequence"/>
</dbReference>
<proteinExistence type="predicted"/>
<dbReference type="AlphaFoldDB" id="A0A0G0PID0"/>
<organism evidence="1 2">
    <name type="scientific">Candidatus Woesebacteria bacterium GW2011_GWA1_39_8</name>
    <dbReference type="NCBI Taxonomy" id="1618552"/>
    <lineage>
        <taxon>Bacteria</taxon>
        <taxon>Candidatus Woeseibacteriota</taxon>
    </lineage>
</organism>
<reference evidence="1 2" key="1">
    <citation type="journal article" date="2015" name="Nature">
        <title>rRNA introns, odd ribosomes, and small enigmatic genomes across a large radiation of phyla.</title>
        <authorList>
            <person name="Brown C.T."/>
            <person name="Hug L.A."/>
            <person name="Thomas B.C."/>
            <person name="Sharon I."/>
            <person name="Castelle C.J."/>
            <person name="Singh A."/>
            <person name="Wilkins M.J."/>
            <person name="Williams K.H."/>
            <person name="Banfield J.F."/>
        </authorList>
    </citation>
    <scope>NUCLEOTIDE SEQUENCE [LARGE SCALE GENOMIC DNA]</scope>
</reference>
<accession>A0A0G0PID0</accession>
<evidence type="ECO:0000313" key="1">
    <source>
        <dbReference type="EMBL" id="KKR27914.1"/>
    </source>
</evidence>
<sequence>MKVVIYKAKEKLHISKYFVYFPASLPGNNPEAEKIELLFEKKGYKLVSDIGLCRSNWRLTVLDDDKYYYQVPRGVFKKEKL</sequence>
<evidence type="ECO:0000313" key="2">
    <source>
        <dbReference type="Proteomes" id="UP000034793"/>
    </source>
</evidence>
<gene>
    <name evidence="1" type="ORF">UT61_C0062G0014</name>
</gene>